<evidence type="ECO:0000256" key="1">
    <source>
        <dbReference type="SAM" id="Phobius"/>
    </source>
</evidence>
<accession>A0ABD7QPB2</accession>
<keyword evidence="1" id="KW-1133">Transmembrane helix</keyword>
<dbReference type="EMBL" id="SLYQ01000001">
    <property type="protein sequence ID" value="TCQ76589.1"/>
    <property type="molecule type" value="Genomic_DNA"/>
</dbReference>
<dbReference type="AlphaFoldDB" id="A0ABD7QPB2"/>
<proteinExistence type="predicted"/>
<sequence length="166" mass="19157">MSKKIKNILRHYLCSEQGIAAIEFSMVFIPFIISILFIAEMCRVVFISSALDLIIAESGHIAAITRVPENYQHYFNEEVNKRMADWPLISRDVRVELSVSWCDNISAVVNHACTTADVSSKPLAFYQVTTDYQPLFFFFPSQSVIRELSRKILLIQEFQREVENDE</sequence>
<gene>
    <name evidence="2" type="ORF">EC841_101398</name>
</gene>
<dbReference type="Proteomes" id="UP000295263">
    <property type="component" value="Unassembled WGS sequence"/>
</dbReference>
<name>A0ABD7QPB2_RAOOR</name>
<evidence type="ECO:0000313" key="2">
    <source>
        <dbReference type="EMBL" id="TCQ76589.1"/>
    </source>
</evidence>
<keyword evidence="1" id="KW-0472">Membrane</keyword>
<dbReference type="RefSeq" id="WP_123707996.1">
    <property type="nucleotide sequence ID" value="NZ_SLYQ01000001.1"/>
</dbReference>
<evidence type="ECO:0000313" key="3">
    <source>
        <dbReference type="Proteomes" id="UP000295263"/>
    </source>
</evidence>
<keyword evidence="1" id="KW-0812">Transmembrane</keyword>
<feature type="transmembrane region" description="Helical" evidence="1">
    <location>
        <begin position="20"/>
        <end position="39"/>
    </location>
</feature>
<protein>
    <submittedName>
        <fullName evidence="2">Tight adherence protein E</fullName>
    </submittedName>
</protein>
<organism evidence="2 3">
    <name type="scientific">Raoultella ornithinolytica</name>
    <name type="common">Klebsiella ornithinolytica</name>
    <dbReference type="NCBI Taxonomy" id="54291"/>
    <lineage>
        <taxon>Bacteria</taxon>
        <taxon>Pseudomonadati</taxon>
        <taxon>Pseudomonadota</taxon>
        <taxon>Gammaproteobacteria</taxon>
        <taxon>Enterobacterales</taxon>
        <taxon>Enterobacteriaceae</taxon>
        <taxon>Klebsiella/Raoultella group</taxon>
        <taxon>Raoultella</taxon>
    </lineage>
</organism>
<comment type="caution">
    <text evidence="2">The sequence shown here is derived from an EMBL/GenBank/DDBJ whole genome shotgun (WGS) entry which is preliminary data.</text>
</comment>
<reference evidence="2 3" key="1">
    <citation type="submission" date="2019-03" db="EMBL/GenBank/DDBJ databases">
        <title>Genomic analyses of the natural microbiome of Caenorhabditis elegans.</title>
        <authorList>
            <person name="Samuel B."/>
        </authorList>
    </citation>
    <scope>NUCLEOTIDE SEQUENCE [LARGE SCALE GENOMIC DNA]</scope>
    <source>
        <strain evidence="2 3">JUb54</strain>
    </source>
</reference>